<proteinExistence type="predicted"/>
<evidence type="ECO:0000313" key="1">
    <source>
        <dbReference type="EMBL" id="BAU02182.1"/>
    </source>
</evidence>
<protein>
    <submittedName>
        <fullName evidence="1">Uncharacterized protein</fullName>
    </submittedName>
</protein>
<evidence type="ECO:0000313" key="2">
    <source>
        <dbReference type="Proteomes" id="UP000291084"/>
    </source>
</evidence>
<dbReference type="Proteomes" id="UP000291084">
    <property type="component" value="Chromosome 11"/>
</dbReference>
<dbReference type="AlphaFoldDB" id="A0A0S3TAY4"/>
<gene>
    <name evidence="1" type="primary">Vigan.11G164700</name>
    <name evidence="1" type="ORF">VIGAN_11164700</name>
</gene>
<reference evidence="1 2" key="1">
    <citation type="journal article" date="2015" name="Sci. Rep.">
        <title>The power of single molecule real-time sequencing technology in the de novo assembly of a eukaryotic genome.</title>
        <authorList>
            <person name="Sakai H."/>
            <person name="Naito K."/>
            <person name="Ogiso-Tanaka E."/>
            <person name="Takahashi Y."/>
            <person name="Iseki K."/>
            <person name="Muto C."/>
            <person name="Satou K."/>
            <person name="Teruya K."/>
            <person name="Shiroma A."/>
            <person name="Shimoji M."/>
            <person name="Hirano T."/>
            <person name="Itoh T."/>
            <person name="Kaga A."/>
            <person name="Tomooka N."/>
        </authorList>
    </citation>
    <scope>NUCLEOTIDE SEQUENCE [LARGE SCALE GENOMIC DNA]</scope>
    <source>
        <strain evidence="2">cv. Shumari</strain>
    </source>
</reference>
<organism evidence="1 2">
    <name type="scientific">Vigna angularis var. angularis</name>
    <dbReference type="NCBI Taxonomy" id="157739"/>
    <lineage>
        <taxon>Eukaryota</taxon>
        <taxon>Viridiplantae</taxon>
        <taxon>Streptophyta</taxon>
        <taxon>Embryophyta</taxon>
        <taxon>Tracheophyta</taxon>
        <taxon>Spermatophyta</taxon>
        <taxon>Magnoliopsida</taxon>
        <taxon>eudicotyledons</taxon>
        <taxon>Gunneridae</taxon>
        <taxon>Pentapetalae</taxon>
        <taxon>rosids</taxon>
        <taxon>fabids</taxon>
        <taxon>Fabales</taxon>
        <taxon>Fabaceae</taxon>
        <taxon>Papilionoideae</taxon>
        <taxon>50 kb inversion clade</taxon>
        <taxon>NPAAA clade</taxon>
        <taxon>indigoferoid/millettioid clade</taxon>
        <taxon>Phaseoleae</taxon>
        <taxon>Vigna</taxon>
    </lineage>
</organism>
<sequence length="83" mass="9375">MSQNWTFVQVARPISGRQEGVERSDSIAGFEYTRLRSCHIVGVLVLILKVVVFGVGDRRCLVFAHDREWVRLQEMVSLIVSAG</sequence>
<accession>A0A0S3TAY4</accession>
<dbReference type="EMBL" id="AP015044">
    <property type="protein sequence ID" value="BAU02182.1"/>
    <property type="molecule type" value="Genomic_DNA"/>
</dbReference>
<name>A0A0S3TAY4_PHAAN</name>
<keyword evidence="2" id="KW-1185">Reference proteome</keyword>